<evidence type="ECO:0000313" key="2">
    <source>
        <dbReference type="Proteomes" id="UP000292927"/>
    </source>
</evidence>
<reference evidence="1 2" key="1">
    <citation type="submission" date="2019-02" db="EMBL/GenBank/DDBJ databases">
        <title>Genomic Encyclopedia of Type Strains, Phase IV (KMG-IV): sequencing the most valuable type-strain genomes for metagenomic binning, comparative biology and taxonomic classification.</title>
        <authorList>
            <person name="Goeker M."/>
        </authorList>
    </citation>
    <scope>NUCLEOTIDE SEQUENCE [LARGE SCALE GENOMIC DNA]</scope>
    <source>
        <strain evidence="1 2">DSM 29486</strain>
    </source>
</reference>
<protein>
    <submittedName>
        <fullName evidence="1">Virulence-associated protein VapD</fullName>
    </submittedName>
</protein>
<dbReference type="OrthoDB" id="2084499at2"/>
<sequence length="133" mass="15626">MERKYLKAINFDLDTHCLQEYYTGKNYRQAYDDLRRFFKQHNFSHRQGSGYISDNKLATADIYDLMDDLVQHFSWIENCVKKIDVTNVGQQHDLKELLKPTEEITLDGSYLQALQENKSITSLNGNSEIKNNK</sequence>
<comment type="caution">
    <text evidence="1">The sequence shown here is derived from an EMBL/GenBank/DDBJ whole genome shotgun (WGS) entry which is preliminary data.</text>
</comment>
<dbReference type="AlphaFoldDB" id="A0A4Q7PKE0"/>
<dbReference type="InterPro" id="IPR048135">
    <property type="entry name" value="VapD-like"/>
</dbReference>
<organism evidence="1 2">
    <name type="scientific">Cuneatibacter caecimuris</name>
    <dbReference type="NCBI Taxonomy" id="1796618"/>
    <lineage>
        <taxon>Bacteria</taxon>
        <taxon>Bacillati</taxon>
        <taxon>Bacillota</taxon>
        <taxon>Clostridia</taxon>
        <taxon>Lachnospirales</taxon>
        <taxon>Lachnospiraceae</taxon>
        <taxon>Cuneatibacter</taxon>
    </lineage>
</organism>
<dbReference type="NCBIfam" id="NF041506">
    <property type="entry name" value="VapD"/>
    <property type="match status" value="1"/>
</dbReference>
<dbReference type="RefSeq" id="WP_130434853.1">
    <property type="nucleotide sequence ID" value="NZ_SGXF01000002.1"/>
</dbReference>
<gene>
    <name evidence="1" type="ORF">EV209_1636</name>
</gene>
<proteinExistence type="predicted"/>
<dbReference type="Proteomes" id="UP000292927">
    <property type="component" value="Unassembled WGS sequence"/>
</dbReference>
<keyword evidence="2" id="KW-1185">Reference proteome</keyword>
<dbReference type="Gene3D" id="3.30.70.240">
    <property type="match status" value="1"/>
</dbReference>
<dbReference type="EMBL" id="SGXF01000002">
    <property type="protein sequence ID" value="RZT01194.1"/>
    <property type="molecule type" value="Genomic_DNA"/>
</dbReference>
<name>A0A4Q7PKE0_9FIRM</name>
<accession>A0A4Q7PKE0</accession>
<evidence type="ECO:0000313" key="1">
    <source>
        <dbReference type="EMBL" id="RZT01194.1"/>
    </source>
</evidence>